<dbReference type="OrthoDB" id="2350934at2759"/>
<dbReference type="PROSITE" id="PS51294">
    <property type="entry name" value="HTH_MYB"/>
    <property type="match status" value="1"/>
</dbReference>
<dbReference type="InterPro" id="IPR017930">
    <property type="entry name" value="Myb_dom"/>
</dbReference>
<feature type="domain" description="HTH myb-type" evidence="3">
    <location>
        <begin position="114"/>
        <end position="155"/>
    </location>
</feature>
<protein>
    <submittedName>
        <fullName evidence="4">Uncharacterized protein</fullName>
    </submittedName>
</protein>
<gene>
    <name evidence="4" type="ORF">AOQ84DRAFT_43388</name>
</gene>
<name>A0A8E2F0J1_9PEZI</name>
<feature type="domain" description="Myb-like" evidence="2">
    <location>
        <begin position="102"/>
        <end position="151"/>
    </location>
</feature>
<feature type="compositionally biased region" description="Low complexity" evidence="1">
    <location>
        <begin position="12"/>
        <end position="23"/>
    </location>
</feature>
<evidence type="ECO:0000259" key="3">
    <source>
        <dbReference type="PROSITE" id="PS51294"/>
    </source>
</evidence>
<accession>A0A8E2F0J1</accession>
<dbReference type="CDD" id="cd00167">
    <property type="entry name" value="SANT"/>
    <property type="match status" value="1"/>
</dbReference>
<dbReference type="PANTHER" id="PTHR23246:SF24">
    <property type="entry name" value="MYB DNA-BINDING DOMAIN-CONTAINING PROTEIN"/>
    <property type="match status" value="1"/>
</dbReference>
<dbReference type="Gene3D" id="1.10.10.60">
    <property type="entry name" value="Homeodomain-like"/>
    <property type="match status" value="1"/>
</dbReference>
<evidence type="ECO:0000313" key="4">
    <source>
        <dbReference type="EMBL" id="OCL08311.1"/>
    </source>
</evidence>
<feature type="region of interest" description="Disordered" evidence="1">
    <location>
        <begin position="1"/>
        <end position="25"/>
    </location>
</feature>
<sequence length="279" mass="31431">MDIKALMNPLASESSSRSEITTSKTLSPILQSSLHTQSLTSLDLHAQLNENHGRKRRASDISEASSSTLQSSSHKQLLPNSTQCTELEKNLQRKRTQGEAQNPLPKDKRWAPAEDALIIMHRGNGMKWDDVAKRIPGRSSISCRLRYQNYLEKRAPWDSEKKNMMARLYDRFKPEMWQKIATEMQMPWRAVESMAWQLGQQELSVRAIAPAGPILFCSCGCDGFLPFGERNPGFSGELPTSLCYTCRHELKVHNLIVLNMQQSGVVSAVTIQVNFDTVA</sequence>
<dbReference type="SUPFAM" id="SSF46689">
    <property type="entry name" value="Homeodomain-like"/>
    <property type="match status" value="1"/>
</dbReference>
<dbReference type="PANTHER" id="PTHR23246">
    <property type="entry name" value="NEW-GLUE PROTEIN"/>
    <property type="match status" value="1"/>
</dbReference>
<keyword evidence="5" id="KW-1185">Reference proteome</keyword>
<feature type="compositionally biased region" description="Low complexity" evidence="1">
    <location>
        <begin position="62"/>
        <end position="73"/>
    </location>
</feature>
<feature type="compositionally biased region" description="Polar residues" evidence="1">
    <location>
        <begin position="74"/>
        <end position="85"/>
    </location>
</feature>
<dbReference type="SMART" id="SM00717">
    <property type="entry name" value="SANT"/>
    <property type="match status" value="1"/>
</dbReference>
<proteinExistence type="predicted"/>
<evidence type="ECO:0000313" key="5">
    <source>
        <dbReference type="Proteomes" id="UP000250140"/>
    </source>
</evidence>
<evidence type="ECO:0000259" key="2">
    <source>
        <dbReference type="PROSITE" id="PS50090"/>
    </source>
</evidence>
<reference evidence="4 5" key="1">
    <citation type="journal article" date="2016" name="Nat. Commun.">
        <title>Ectomycorrhizal ecology is imprinted in the genome of the dominant symbiotic fungus Cenococcum geophilum.</title>
        <authorList>
            <consortium name="DOE Joint Genome Institute"/>
            <person name="Peter M."/>
            <person name="Kohler A."/>
            <person name="Ohm R.A."/>
            <person name="Kuo A."/>
            <person name="Krutzmann J."/>
            <person name="Morin E."/>
            <person name="Arend M."/>
            <person name="Barry K.W."/>
            <person name="Binder M."/>
            <person name="Choi C."/>
            <person name="Clum A."/>
            <person name="Copeland A."/>
            <person name="Grisel N."/>
            <person name="Haridas S."/>
            <person name="Kipfer T."/>
            <person name="LaButti K."/>
            <person name="Lindquist E."/>
            <person name="Lipzen A."/>
            <person name="Maire R."/>
            <person name="Meier B."/>
            <person name="Mihaltcheva S."/>
            <person name="Molinier V."/>
            <person name="Murat C."/>
            <person name="Poggeler S."/>
            <person name="Quandt C.A."/>
            <person name="Sperisen C."/>
            <person name="Tritt A."/>
            <person name="Tisserant E."/>
            <person name="Crous P.W."/>
            <person name="Henrissat B."/>
            <person name="Nehls U."/>
            <person name="Egli S."/>
            <person name="Spatafora J.W."/>
            <person name="Grigoriev I.V."/>
            <person name="Martin F.M."/>
        </authorList>
    </citation>
    <scope>NUCLEOTIDE SEQUENCE [LARGE SCALE GENOMIC DNA]</scope>
    <source>
        <strain evidence="4 5">CBS 207.34</strain>
    </source>
</reference>
<organism evidence="4 5">
    <name type="scientific">Glonium stellatum</name>
    <dbReference type="NCBI Taxonomy" id="574774"/>
    <lineage>
        <taxon>Eukaryota</taxon>
        <taxon>Fungi</taxon>
        <taxon>Dikarya</taxon>
        <taxon>Ascomycota</taxon>
        <taxon>Pezizomycotina</taxon>
        <taxon>Dothideomycetes</taxon>
        <taxon>Pleosporomycetidae</taxon>
        <taxon>Gloniales</taxon>
        <taxon>Gloniaceae</taxon>
        <taxon>Glonium</taxon>
    </lineage>
</organism>
<dbReference type="InterPro" id="IPR009057">
    <property type="entry name" value="Homeodomain-like_sf"/>
</dbReference>
<dbReference type="AlphaFoldDB" id="A0A8E2F0J1"/>
<dbReference type="Proteomes" id="UP000250140">
    <property type="component" value="Unassembled WGS sequence"/>
</dbReference>
<evidence type="ECO:0000256" key="1">
    <source>
        <dbReference type="SAM" id="MobiDB-lite"/>
    </source>
</evidence>
<dbReference type="PROSITE" id="PS50090">
    <property type="entry name" value="MYB_LIKE"/>
    <property type="match status" value="1"/>
</dbReference>
<feature type="region of interest" description="Disordered" evidence="1">
    <location>
        <begin position="51"/>
        <end position="109"/>
    </location>
</feature>
<dbReference type="Pfam" id="PF00249">
    <property type="entry name" value="Myb_DNA-binding"/>
    <property type="match status" value="1"/>
</dbReference>
<dbReference type="EMBL" id="KV749678">
    <property type="protein sequence ID" value="OCL08311.1"/>
    <property type="molecule type" value="Genomic_DNA"/>
</dbReference>
<dbReference type="InterPro" id="IPR001005">
    <property type="entry name" value="SANT/Myb"/>
</dbReference>
<dbReference type="InterPro" id="IPR053095">
    <property type="entry name" value="Actin-binding/GATA_Znf"/>
</dbReference>